<dbReference type="InterPro" id="IPR046350">
    <property type="entry name" value="Cystatin_sf"/>
</dbReference>
<dbReference type="Proteomes" id="UP001652661">
    <property type="component" value="Chromosome 3R"/>
</dbReference>
<evidence type="ECO:0000313" key="3">
    <source>
        <dbReference type="RefSeq" id="XP_017026922.1"/>
    </source>
</evidence>
<name>A0A6P4IDC6_DROKI</name>
<dbReference type="GO" id="GO:0004869">
    <property type="term" value="F:cysteine-type endopeptidase inhibitor activity"/>
    <property type="evidence" value="ECO:0007669"/>
    <property type="project" value="InterPro"/>
</dbReference>
<evidence type="ECO:0000313" key="2">
    <source>
        <dbReference type="Proteomes" id="UP001652661"/>
    </source>
</evidence>
<dbReference type="SMART" id="SM00043">
    <property type="entry name" value="CY"/>
    <property type="match status" value="1"/>
</dbReference>
<protein>
    <submittedName>
        <fullName evidence="3">Cystatin-like protein</fullName>
    </submittedName>
</protein>
<proteinExistence type="predicted"/>
<accession>A0A6P4IDC6</accession>
<dbReference type="RefSeq" id="XP_017026922.1">
    <property type="nucleotide sequence ID" value="XM_017171433.2"/>
</dbReference>
<dbReference type="Gene3D" id="3.10.450.10">
    <property type="match status" value="1"/>
</dbReference>
<dbReference type="SUPFAM" id="SSF54403">
    <property type="entry name" value="Cystatin/monellin"/>
    <property type="match status" value="1"/>
</dbReference>
<organism evidence="2 3">
    <name type="scientific">Drosophila kikkawai</name>
    <name type="common">Fruit fly</name>
    <dbReference type="NCBI Taxonomy" id="30033"/>
    <lineage>
        <taxon>Eukaryota</taxon>
        <taxon>Metazoa</taxon>
        <taxon>Ecdysozoa</taxon>
        <taxon>Arthropoda</taxon>
        <taxon>Hexapoda</taxon>
        <taxon>Insecta</taxon>
        <taxon>Pterygota</taxon>
        <taxon>Neoptera</taxon>
        <taxon>Endopterygota</taxon>
        <taxon>Diptera</taxon>
        <taxon>Brachycera</taxon>
        <taxon>Muscomorpha</taxon>
        <taxon>Ephydroidea</taxon>
        <taxon>Drosophilidae</taxon>
        <taxon>Drosophila</taxon>
        <taxon>Sophophora</taxon>
    </lineage>
</organism>
<dbReference type="OrthoDB" id="6357437at2759"/>
<reference evidence="3" key="1">
    <citation type="submission" date="2025-08" db="UniProtKB">
        <authorList>
            <consortium name="RefSeq"/>
        </authorList>
    </citation>
    <scope>IDENTIFICATION</scope>
    <source>
        <strain evidence="3">14028-0561.14</strain>
        <tissue evidence="3">Whole fly</tissue>
    </source>
</reference>
<gene>
    <name evidence="3" type="primary">LOC108077895</name>
</gene>
<dbReference type="InterPro" id="IPR000010">
    <property type="entry name" value="Cystatin_dom"/>
</dbReference>
<dbReference type="GeneID" id="108077895"/>
<keyword evidence="2" id="KW-1185">Reference proteome</keyword>
<dbReference type="InterPro" id="IPR053128">
    <property type="entry name" value="Cystatin-like"/>
</dbReference>
<feature type="domain" description="Cystatin" evidence="1">
    <location>
        <begin position="6"/>
        <end position="96"/>
    </location>
</feature>
<dbReference type="CDD" id="cd00042">
    <property type="entry name" value="CY"/>
    <property type="match status" value="1"/>
</dbReference>
<evidence type="ECO:0000259" key="1">
    <source>
        <dbReference type="SMART" id="SM00043"/>
    </source>
</evidence>
<dbReference type="Pfam" id="PF00031">
    <property type="entry name" value="Cystatin"/>
    <property type="match status" value="1"/>
</dbReference>
<dbReference type="PANTHER" id="PTHR12319:SF2">
    <property type="entry name" value="CYSTATIN-LIKE PROTEIN-RELATED"/>
    <property type="match status" value="1"/>
</dbReference>
<sequence>MSDVEDFPGGINNLEGLKRQEALDLLNSCLAHLAKEDGPSYKIIKVISVTGQLVAGDLYRYKLELDNGTDIKQCSIKIWYRSWLKEDGINIKIKFAGEEGELDRTW</sequence>
<dbReference type="AlphaFoldDB" id="A0A6P4IDC6"/>
<dbReference type="PANTHER" id="PTHR12319">
    <property type="entry name" value="CYSTATIN-RELATED"/>
    <property type="match status" value="1"/>
</dbReference>